<feature type="non-terminal residue" evidence="1">
    <location>
        <position position="176"/>
    </location>
</feature>
<name>X1VX79_9ZZZZ</name>
<sequence>MEGSYNSETNTYVTALSLELNVSYQFPKNEIWFADPNLIESYDKNKIKDITRIEVRFRKGCDSVIRKDTGKEYSIAPHFFIPNKTKLGINLVPESKEHKLAKNWIYNRIKNKNLKFKYSSVKRPFEYENEININDLEIDYNKIGIEVTVKNRKTQRADIIIPFKKYSELFGTGIVI</sequence>
<dbReference type="AlphaFoldDB" id="X1VX79"/>
<gene>
    <name evidence="1" type="ORF">S12H4_42924</name>
</gene>
<organism evidence="1">
    <name type="scientific">marine sediment metagenome</name>
    <dbReference type="NCBI Taxonomy" id="412755"/>
    <lineage>
        <taxon>unclassified sequences</taxon>
        <taxon>metagenomes</taxon>
        <taxon>ecological metagenomes</taxon>
    </lineage>
</organism>
<reference evidence="1" key="1">
    <citation type="journal article" date="2014" name="Front. Microbiol.">
        <title>High frequency of phylogenetically diverse reductive dehalogenase-homologous genes in deep subseafloor sedimentary metagenomes.</title>
        <authorList>
            <person name="Kawai M."/>
            <person name="Futagami T."/>
            <person name="Toyoda A."/>
            <person name="Takaki Y."/>
            <person name="Nishi S."/>
            <person name="Hori S."/>
            <person name="Arai W."/>
            <person name="Tsubouchi T."/>
            <person name="Morono Y."/>
            <person name="Uchiyama I."/>
            <person name="Ito T."/>
            <person name="Fujiyama A."/>
            <person name="Inagaki F."/>
            <person name="Takami H."/>
        </authorList>
    </citation>
    <scope>NUCLEOTIDE SEQUENCE</scope>
    <source>
        <strain evidence="1">Expedition CK06-06</strain>
    </source>
</reference>
<comment type="caution">
    <text evidence="1">The sequence shown here is derived from an EMBL/GenBank/DDBJ whole genome shotgun (WGS) entry which is preliminary data.</text>
</comment>
<dbReference type="EMBL" id="BARW01026302">
    <property type="protein sequence ID" value="GAJ16185.1"/>
    <property type="molecule type" value="Genomic_DNA"/>
</dbReference>
<proteinExistence type="predicted"/>
<accession>X1VX79</accession>
<protein>
    <submittedName>
        <fullName evidence="1">Uncharacterized protein</fullName>
    </submittedName>
</protein>
<evidence type="ECO:0000313" key="1">
    <source>
        <dbReference type="EMBL" id="GAJ16185.1"/>
    </source>
</evidence>